<feature type="domain" description="Glycosyltransferase 2-like" evidence="1">
    <location>
        <begin position="4"/>
        <end position="157"/>
    </location>
</feature>
<evidence type="ECO:0000313" key="2">
    <source>
        <dbReference type="EMBL" id="MDI3318627.1"/>
    </source>
</evidence>
<dbReference type="Pfam" id="PF00535">
    <property type="entry name" value="Glycos_transf_2"/>
    <property type="match status" value="1"/>
</dbReference>
<organism evidence="2 3">
    <name type="scientific">Pinibacter soli</name>
    <dbReference type="NCBI Taxonomy" id="3044211"/>
    <lineage>
        <taxon>Bacteria</taxon>
        <taxon>Pseudomonadati</taxon>
        <taxon>Bacteroidota</taxon>
        <taxon>Chitinophagia</taxon>
        <taxon>Chitinophagales</taxon>
        <taxon>Chitinophagaceae</taxon>
        <taxon>Pinibacter</taxon>
    </lineage>
</organism>
<protein>
    <submittedName>
        <fullName evidence="2">Glycosyltransferase family A protein</fullName>
        <ecNumber evidence="2">2.4.-.-</ecNumber>
    </submittedName>
</protein>
<keyword evidence="2" id="KW-0328">Glycosyltransferase</keyword>
<evidence type="ECO:0000313" key="3">
    <source>
        <dbReference type="Proteomes" id="UP001226434"/>
    </source>
</evidence>
<reference evidence="2 3" key="1">
    <citation type="submission" date="2023-05" db="EMBL/GenBank/DDBJ databases">
        <title>Genome sequence of Pinibacter sp. MAH-24.</title>
        <authorList>
            <person name="Huq M.A."/>
        </authorList>
    </citation>
    <scope>NUCLEOTIDE SEQUENCE [LARGE SCALE GENOMIC DNA]</scope>
    <source>
        <strain evidence="2 3">MAH-24</strain>
    </source>
</reference>
<keyword evidence="3" id="KW-1185">Reference proteome</keyword>
<dbReference type="EC" id="2.4.-.-" evidence="2"/>
<dbReference type="RefSeq" id="WP_282332755.1">
    <property type="nucleotide sequence ID" value="NZ_JASBRG010000001.1"/>
</dbReference>
<keyword evidence="2" id="KW-0808">Transferase</keyword>
<dbReference type="PANTHER" id="PTHR22916">
    <property type="entry name" value="GLYCOSYLTRANSFERASE"/>
    <property type="match status" value="1"/>
</dbReference>
<dbReference type="SUPFAM" id="SSF53448">
    <property type="entry name" value="Nucleotide-diphospho-sugar transferases"/>
    <property type="match status" value="1"/>
</dbReference>
<dbReference type="EMBL" id="JASBRG010000001">
    <property type="protein sequence ID" value="MDI3318627.1"/>
    <property type="molecule type" value="Genomic_DNA"/>
</dbReference>
<name>A0ABT6R7U9_9BACT</name>
<gene>
    <name evidence="2" type="ORF">QJ048_02525</name>
</gene>
<comment type="caution">
    <text evidence="2">The sequence shown here is derived from an EMBL/GenBank/DDBJ whole genome shotgun (WGS) entry which is preliminary data.</text>
</comment>
<dbReference type="PANTHER" id="PTHR22916:SF3">
    <property type="entry name" value="UDP-GLCNAC:BETAGAL BETA-1,3-N-ACETYLGLUCOSAMINYLTRANSFERASE-LIKE PROTEIN 1"/>
    <property type="match status" value="1"/>
</dbReference>
<dbReference type="InterPro" id="IPR029044">
    <property type="entry name" value="Nucleotide-diphossugar_trans"/>
</dbReference>
<dbReference type="InterPro" id="IPR001173">
    <property type="entry name" value="Glyco_trans_2-like"/>
</dbReference>
<dbReference type="CDD" id="cd00761">
    <property type="entry name" value="Glyco_tranf_GTA_type"/>
    <property type="match status" value="1"/>
</dbReference>
<proteinExistence type="predicted"/>
<dbReference type="Proteomes" id="UP001226434">
    <property type="component" value="Unassembled WGS sequence"/>
</dbReference>
<evidence type="ECO:0000259" key="1">
    <source>
        <dbReference type="Pfam" id="PF00535"/>
    </source>
</evidence>
<accession>A0ABT6R7U9</accession>
<dbReference type="Gene3D" id="3.90.550.10">
    <property type="entry name" value="Spore Coat Polysaccharide Biosynthesis Protein SpsA, Chain A"/>
    <property type="match status" value="1"/>
</dbReference>
<dbReference type="GO" id="GO:0016757">
    <property type="term" value="F:glycosyltransferase activity"/>
    <property type="evidence" value="ECO:0007669"/>
    <property type="project" value="UniProtKB-KW"/>
</dbReference>
<sequence>MKISLIIPIKNRANLIGETLDCIFNQTLLPFEVIVVDDGSEDELNTVIHSYGDKVTLLQNEGRGPGAARNTGLKKASGDFIKFFDSDDLMTKNMLEVQAKKLLESRKGYVTSPYFYAKKIDNNKWEPQDGAILNYNSFPIHKPLTYWMIKGLFITIPGMLFTKDFIASVGLWPEKMITSEDWAYLWRIAMIEPFPAHTNECAFLYRVHESQSTGSNLTERLRDKEKFEVLKEIYTSDIRSSSQFSFFDKVLFRNKFYQLARVTSDKEFKNELAQLFGKTQFVIWQYLRIQHKYGRLKTKTSWQPMHGVCSNKKQLETYLKMI</sequence>